<evidence type="ECO:0000313" key="3">
    <source>
        <dbReference type="EMBL" id="CAJ0958021.1"/>
    </source>
</evidence>
<protein>
    <recommendedName>
        <fullName evidence="2">F-box domain-containing protein</fullName>
    </recommendedName>
</protein>
<sequence>MRDTDPQMRDTDPQMRDTDPQMRDRHRPPDERHRPPDERDTDPQMRDTDPQLPWATEALSPGTDFRLLCAQERNTKHLQEIPASAGNTSRLSSLSWDAKRSSDLLSGLGVTPMGERSTGHGEHREHSPGPSRAHDPSSKEAETEGEGGRGVFSLPDAPGHPGLLSKLLLAIFSYLHLTDLMLVPRVCKQWSRVSCDESLWHSVDLTNKHMAAGVIGNLLSLGVVVLRCPRSCIGEPLFRQVRPLRLQHVDFSNCTITPESLKSIISRCHNLRNLSLEGLELSDDVMW</sequence>
<proteinExistence type="predicted"/>
<keyword evidence="4" id="KW-1185">Reference proteome</keyword>
<dbReference type="Proteomes" id="UP001176940">
    <property type="component" value="Unassembled WGS sequence"/>
</dbReference>
<reference evidence="3" key="1">
    <citation type="submission" date="2023-07" db="EMBL/GenBank/DDBJ databases">
        <authorList>
            <person name="Stuckert A."/>
        </authorList>
    </citation>
    <scope>NUCLEOTIDE SEQUENCE</scope>
</reference>
<organism evidence="3 4">
    <name type="scientific">Ranitomeya imitator</name>
    <name type="common">mimic poison frog</name>
    <dbReference type="NCBI Taxonomy" id="111125"/>
    <lineage>
        <taxon>Eukaryota</taxon>
        <taxon>Metazoa</taxon>
        <taxon>Chordata</taxon>
        <taxon>Craniata</taxon>
        <taxon>Vertebrata</taxon>
        <taxon>Euteleostomi</taxon>
        <taxon>Amphibia</taxon>
        <taxon>Batrachia</taxon>
        <taxon>Anura</taxon>
        <taxon>Neobatrachia</taxon>
        <taxon>Hyloidea</taxon>
        <taxon>Dendrobatidae</taxon>
        <taxon>Dendrobatinae</taxon>
        <taxon>Ranitomeya</taxon>
    </lineage>
</organism>
<feature type="compositionally biased region" description="Basic and acidic residues" evidence="1">
    <location>
        <begin position="117"/>
        <end position="142"/>
    </location>
</feature>
<dbReference type="PANTHER" id="PTHR16134">
    <property type="entry name" value="F-BOX/TPR REPEAT PROTEIN POF3"/>
    <property type="match status" value="1"/>
</dbReference>
<comment type="caution">
    <text evidence="3">The sequence shown here is derived from an EMBL/GenBank/DDBJ whole genome shotgun (WGS) entry which is preliminary data.</text>
</comment>
<dbReference type="InterPro" id="IPR001810">
    <property type="entry name" value="F-box_dom"/>
</dbReference>
<feature type="region of interest" description="Disordered" evidence="1">
    <location>
        <begin position="1"/>
        <end position="59"/>
    </location>
</feature>
<name>A0ABN9M529_9NEOB</name>
<dbReference type="PANTHER" id="PTHR16134:SF148">
    <property type="entry name" value="S-PHASE KINASE-ASSOCIATED PROTEIN 2, ISOFORM A"/>
    <property type="match status" value="1"/>
</dbReference>
<dbReference type="Gene3D" id="3.80.10.10">
    <property type="entry name" value="Ribonuclease Inhibitor"/>
    <property type="match status" value="1"/>
</dbReference>
<feature type="domain" description="F-box" evidence="2">
    <location>
        <begin position="167"/>
        <end position="205"/>
    </location>
</feature>
<feature type="region of interest" description="Disordered" evidence="1">
    <location>
        <begin position="105"/>
        <end position="154"/>
    </location>
</feature>
<evidence type="ECO:0000259" key="2">
    <source>
        <dbReference type="Pfam" id="PF12937"/>
    </source>
</evidence>
<dbReference type="InterPro" id="IPR032675">
    <property type="entry name" value="LRR_dom_sf"/>
</dbReference>
<dbReference type="InterPro" id="IPR036047">
    <property type="entry name" value="F-box-like_dom_sf"/>
</dbReference>
<dbReference type="SUPFAM" id="SSF81383">
    <property type="entry name" value="F-box domain"/>
    <property type="match status" value="1"/>
</dbReference>
<dbReference type="SUPFAM" id="SSF52047">
    <property type="entry name" value="RNI-like"/>
    <property type="match status" value="1"/>
</dbReference>
<dbReference type="EMBL" id="CAUEEQ010044593">
    <property type="protein sequence ID" value="CAJ0958021.1"/>
    <property type="molecule type" value="Genomic_DNA"/>
</dbReference>
<evidence type="ECO:0000256" key="1">
    <source>
        <dbReference type="SAM" id="MobiDB-lite"/>
    </source>
</evidence>
<evidence type="ECO:0000313" key="4">
    <source>
        <dbReference type="Proteomes" id="UP001176940"/>
    </source>
</evidence>
<gene>
    <name evidence="3" type="ORF">RIMI_LOCUS16158661</name>
</gene>
<feature type="compositionally biased region" description="Basic and acidic residues" evidence="1">
    <location>
        <begin position="1"/>
        <end position="49"/>
    </location>
</feature>
<dbReference type="Pfam" id="PF12937">
    <property type="entry name" value="F-box-like"/>
    <property type="match status" value="1"/>
</dbReference>
<accession>A0ABN9M529</accession>